<evidence type="ECO:0000313" key="2">
    <source>
        <dbReference type="Proteomes" id="UP001054945"/>
    </source>
</evidence>
<evidence type="ECO:0000313" key="1">
    <source>
        <dbReference type="EMBL" id="GIY19908.1"/>
    </source>
</evidence>
<comment type="caution">
    <text evidence="1">The sequence shown here is derived from an EMBL/GenBank/DDBJ whole genome shotgun (WGS) entry which is preliminary data.</text>
</comment>
<name>A0AAV4RIQ7_CAEEX</name>
<dbReference type="EMBL" id="BPLR01007805">
    <property type="protein sequence ID" value="GIY19908.1"/>
    <property type="molecule type" value="Genomic_DNA"/>
</dbReference>
<sequence>MDSRQFRGKGVRFVFVVQGPHPQKAVERLRARYKVRVRGSKTPPPKGSRKFRFRGVRLGFVVQRPHRQRTVESSRAGV</sequence>
<organism evidence="1 2">
    <name type="scientific">Caerostris extrusa</name>
    <name type="common">Bark spider</name>
    <name type="synonym">Caerostris bankana</name>
    <dbReference type="NCBI Taxonomy" id="172846"/>
    <lineage>
        <taxon>Eukaryota</taxon>
        <taxon>Metazoa</taxon>
        <taxon>Ecdysozoa</taxon>
        <taxon>Arthropoda</taxon>
        <taxon>Chelicerata</taxon>
        <taxon>Arachnida</taxon>
        <taxon>Araneae</taxon>
        <taxon>Araneomorphae</taxon>
        <taxon>Entelegynae</taxon>
        <taxon>Araneoidea</taxon>
        <taxon>Araneidae</taxon>
        <taxon>Caerostris</taxon>
    </lineage>
</organism>
<protein>
    <recommendedName>
        <fullName evidence="3">Ribosomal protein L15</fullName>
    </recommendedName>
</protein>
<evidence type="ECO:0008006" key="3">
    <source>
        <dbReference type="Google" id="ProtNLM"/>
    </source>
</evidence>
<dbReference type="Proteomes" id="UP001054945">
    <property type="component" value="Unassembled WGS sequence"/>
</dbReference>
<accession>A0AAV4RIQ7</accession>
<reference evidence="1 2" key="1">
    <citation type="submission" date="2021-06" db="EMBL/GenBank/DDBJ databases">
        <title>Caerostris extrusa draft genome.</title>
        <authorList>
            <person name="Kono N."/>
            <person name="Arakawa K."/>
        </authorList>
    </citation>
    <scope>NUCLEOTIDE SEQUENCE [LARGE SCALE GENOMIC DNA]</scope>
</reference>
<keyword evidence="2" id="KW-1185">Reference proteome</keyword>
<proteinExistence type="predicted"/>
<dbReference type="AlphaFoldDB" id="A0AAV4RIQ7"/>
<gene>
    <name evidence="1" type="ORF">CEXT_137531</name>
</gene>